<organism evidence="1 2">
    <name type="scientific">Methylomonas subterranea</name>
    <dbReference type="NCBI Taxonomy" id="2952225"/>
    <lineage>
        <taxon>Bacteria</taxon>
        <taxon>Pseudomonadati</taxon>
        <taxon>Pseudomonadota</taxon>
        <taxon>Gammaproteobacteria</taxon>
        <taxon>Methylococcales</taxon>
        <taxon>Methylococcaceae</taxon>
        <taxon>Methylomonas</taxon>
    </lineage>
</organism>
<evidence type="ECO:0000313" key="1">
    <source>
        <dbReference type="EMBL" id="MCQ8105834.1"/>
    </source>
</evidence>
<evidence type="ECO:0000313" key="2">
    <source>
        <dbReference type="Proteomes" id="UP001524499"/>
    </source>
</evidence>
<keyword evidence="2" id="KW-1185">Reference proteome</keyword>
<gene>
    <name evidence="1" type="ORF">NP590_17120</name>
</gene>
<dbReference type="Proteomes" id="UP001524499">
    <property type="component" value="Unassembled WGS sequence"/>
</dbReference>
<accession>A0ABT1TKK1</accession>
<protein>
    <submittedName>
        <fullName evidence="1">Uncharacterized protein</fullName>
    </submittedName>
</protein>
<reference evidence="1 2" key="1">
    <citation type="submission" date="2022-07" db="EMBL/GenBank/DDBJ databases">
        <title>Methylomonas rivi sp. nov., Methylomonas rosea sp. nov., Methylomonas aureus sp. nov. and Methylomonas subterranea sp. nov., four novel methanotrophs isolated from a freshwater creek and the deep terrestrial subsurface.</title>
        <authorList>
            <person name="Abin C."/>
            <person name="Sankaranarayanan K."/>
            <person name="Garner C."/>
            <person name="Sindelar R."/>
            <person name="Kotary K."/>
            <person name="Garner R."/>
            <person name="Barclay S."/>
            <person name="Lawson P."/>
            <person name="Krumholz L."/>
        </authorList>
    </citation>
    <scope>NUCLEOTIDE SEQUENCE [LARGE SCALE GENOMIC DNA]</scope>
    <source>
        <strain evidence="1 2">SURF-2</strain>
    </source>
</reference>
<comment type="caution">
    <text evidence="1">The sequence shown here is derived from an EMBL/GenBank/DDBJ whole genome shotgun (WGS) entry which is preliminary data.</text>
</comment>
<dbReference type="RefSeq" id="WP_256603866.1">
    <property type="nucleotide sequence ID" value="NZ_JANIBJ010000039.1"/>
</dbReference>
<name>A0ABT1TKK1_9GAMM</name>
<proteinExistence type="predicted"/>
<sequence length="45" mass="5350">MELHDAHVVFYYEWLDAMAWDDSCRAMRQAENAWEDNGCAWLGNK</sequence>
<dbReference type="EMBL" id="JANIBJ010000039">
    <property type="protein sequence ID" value="MCQ8105834.1"/>
    <property type="molecule type" value="Genomic_DNA"/>
</dbReference>